<evidence type="ECO:0000259" key="1">
    <source>
        <dbReference type="PROSITE" id="PS50994"/>
    </source>
</evidence>
<keyword evidence="3" id="KW-1185">Reference proteome</keyword>
<proteinExistence type="predicted"/>
<dbReference type="PANTHER" id="PTHR35004:SF7">
    <property type="entry name" value="INTEGRASE PROTEIN"/>
    <property type="match status" value="1"/>
</dbReference>
<dbReference type="InterPro" id="IPR036397">
    <property type="entry name" value="RNaseH_sf"/>
</dbReference>
<sequence>MELNLHANATTTPKVRAYIQRSKRSVAELAAELGVGETTIRRWRGRTTVSDRSHRPNRLTTSLAAMEEMLVCELRTSLQLPLDDIVEVMRRCVNDKLSRSAIHRCLQRHGISQCKKPDRPKIGAFEQATVGFIHIDLKHLPALERRKSYAFVAIDRATRYVYVEIHLRRDARTSAGFLKRFLAHFPHPVHTILTDNGAEFTDRFAVDMKNKPPGRPSGKHPFDLVCTSHKIDHRLTRPYRPQTNGLVERFNRRIAEAIGREPKRGSARRTFPCHADRDAFLNRFVADYNRTRLKCLGYLAPLEALANLPGPNT</sequence>
<dbReference type="SUPFAM" id="SSF53098">
    <property type="entry name" value="Ribonuclease H-like"/>
    <property type="match status" value="1"/>
</dbReference>
<dbReference type="RefSeq" id="WP_057850655.1">
    <property type="nucleotide sequence ID" value="NZ_LLXX01000082.1"/>
</dbReference>
<evidence type="ECO:0000313" key="2">
    <source>
        <dbReference type="EMBL" id="KRR08311.1"/>
    </source>
</evidence>
<organism evidence="2 3">
    <name type="scientific">Bradyrhizobium valentinum</name>
    <dbReference type="NCBI Taxonomy" id="1518501"/>
    <lineage>
        <taxon>Bacteria</taxon>
        <taxon>Pseudomonadati</taxon>
        <taxon>Pseudomonadota</taxon>
        <taxon>Alphaproteobacteria</taxon>
        <taxon>Hyphomicrobiales</taxon>
        <taxon>Nitrobacteraceae</taxon>
        <taxon>Bradyrhizobium</taxon>
    </lineage>
</organism>
<dbReference type="SUPFAM" id="SSF46689">
    <property type="entry name" value="Homeodomain-like"/>
    <property type="match status" value="1"/>
</dbReference>
<dbReference type="Gene3D" id="3.30.420.10">
    <property type="entry name" value="Ribonuclease H-like superfamily/Ribonuclease H"/>
    <property type="match status" value="1"/>
</dbReference>
<name>A0A0R3LKM8_9BRAD</name>
<reference evidence="2 3" key="1">
    <citation type="submission" date="2014-03" db="EMBL/GenBank/DDBJ databases">
        <title>Bradyrhizobium valentinum sp. nov., isolated from effective nodules of Lupinus mariae-josephae, a lupine endemic of basic-lime soils in Eastern Spain.</title>
        <authorList>
            <person name="Duran D."/>
            <person name="Rey L."/>
            <person name="Navarro A."/>
            <person name="Busquets A."/>
            <person name="Imperial J."/>
            <person name="Ruiz-Argueso T."/>
        </authorList>
    </citation>
    <scope>NUCLEOTIDE SEQUENCE [LARGE SCALE GENOMIC DNA]</scope>
    <source>
        <strain evidence="2 3">LmjM3</strain>
    </source>
</reference>
<dbReference type="InterPro" id="IPR012337">
    <property type="entry name" value="RNaseH-like_sf"/>
</dbReference>
<gene>
    <name evidence="2" type="ORF">CP49_41965</name>
</gene>
<dbReference type="InterPro" id="IPR001387">
    <property type="entry name" value="Cro/C1-type_HTH"/>
</dbReference>
<dbReference type="GO" id="GO:0015074">
    <property type="term" value="P:DNA integration"/>
    <property type="evidence" value="ECO:0007669"/>
    <property type="project" value="InterPro"/>
</dbReference>
<protein>
    <recommendedName>
        <fullName evidence="1">Integrase catalytic domain-containing protein</fullName>
    </recommendedName>
</protein>
<evidence type="ECO:0000313" key="3">
    <source>
        <dbReference type="Proteomes" id="UP000051913"/>
    </source>
</evidence>
<dbReference type="InterPro" id="IPR001584">
    <property type="entry name" value="Integrase_cat-core"/>
</dbReference>
<comment type="caution">
    <text evidence="2">The sequence shown here is derived from an EMBL/GenBank/DDBJ whole genome shotgun (WGS) entry which is preliminary data.</text>
</comment>
<accession>A0A0R3LKM8</accession>
<dbReference type="AlphaFoldDB" id="A0A0R3LKM8"/>
<dbReference type="CDD" id="cd00093">
    <property type="entry name" value="HTH_XRE"/>
    <property type="match status" value="1"/>
</dbReference>
<feature type="domain" description="Integrase catalytic" evidence="1">
    <location>
        <begin position="116"/>
        <end position="309"/>
    </location>
</feature>
<dbReference type="Proteomes" id="UP000051913">
    <property type="component" value="Unassembled WGS sequence"/>
</dbReference>
<dbReference type="GO" id="GO:0003676">
    <property type="term" value="F:nucleic acid binding"/>
    <property type="evidence" value="ECO:0007669"/>
    <property type="project" value="InterPro"/>
</dbReference>
<dbReference type="InterPro" id="IPR009057">
    <property type="entry name" value="Homeodomain-like_sf"/>
</dbReference>
<dbReference type="Pfam" id="PF00665">
    <property type="entry name" value="rve"/>
    <property type="match status" value="1"/>
</dbReference>
<feature type="non-terminal residue" evidence="2">
    <location>
        <position position="313"/>
    </location>
</feature>
<dbReference type="PROSITE" id="PS50994">
    <property type="entry name" value="INTEGRASE"/>
    <property type="match status" value="1"/>
</dbReference>
<dbReference type="STRING" id="1518501.CQ10_02570"/>
<dbReference type="PANTHER" id="PTHR35004">
    <property type="entry name" value="TRANSPOSASE RV3428C-RELATED"/>
    <property type="match status" value="1"/>
</dbReference>
<dbReference type="EMBL" id="LLXX01000082">
    <property type="protein sequence ID" value="KRR08311.1"/>
    <property type="molecule type" value="Genomic_DNA"/>
</dbReference>